<dbReference type="Gene3D" id="2.10.25.10">
    <property type="entry name" value="Laminin"/>
    <property type="match status" value="1"/>
</dbReference>
<evidence type="ECO:0000259" key="3">
    <source>
        <dbReference type="PROSITE" id="PS50026"/>
    </source>
</evidence>
<keyword evidence="5" id="KW-1185">Reference proteome</keyword>
<feature type="compositionally biased region" description="Polar residues" evidence="2">
    <location>
        <begin position="652"/>
        <end position="666"/>
    </location>
</feature>
<dbReference type="Proteomes" id="UP000005408">
    <property type="component" value="Unassembled WGS sequence"/>
</dbReference>
<feature type="region of interest" description="Disordered" evidence="2">
    <location>
        <begin position="287"/>
        <end position="313"/>
    </location>
</feature>
<dbReference type="PROSITE" id="PS50026">
    <property type="entry name" value="EGF_3"/>
    <property type="match status" value="1"/>
</dbReference>
<feature type="disulfide bond" evidence="1">
    <location>
        <begin position="149"/>
        <end position="158"/>
    </location>
</feature>
<feature type="compositionally biased region" description="Low complexity" evidence="2">
    <location>
        <begin position="203"/>
        <end position="250"/>
    </location>
</feature>
<feature type="compositionally biased region" description="Low complexity" evidence="2">
    <location>
        <begin position="544"/>
        <end position="559"/>
    </location>
</feature>
<organism evidence="4 5">
    <name type="scientific">Magallana gigas</name>
    <name type="common">Pacific oyster</name>
    <name type="synonym">Crassostrea gigas</name>
    <dbReference type="NCBI Taxonomy" id="29159"/>
    <lineage>
        <taxon>Eukaryota</taxon>
        <taxon>Metazoa</taxon>
        <taxon>Spiralia</taxon>
        <taxon>Lophotrochozoa</taxon>
        <taxon>Mollusca</taxon>
        <taxon>Bivalvia</taxon>
        <taxon>Autobranchia</taxon>
        <taxon>Pteriomorphia</taxon>
        <taxon>Ostreida</taxon>
        <taxon>Ostreoidea</taxon>
        <taxon>Ostreidae</taxon>
        <taxon>Magallana</taxon>
    </lineage>
</organism>
<dbReference type="CDD" id="cd00054">
    <property type="entry name" value="EGF_CA"/>
    <property type="match status" value="1"/>
</dbReference>
<dbReference type="PROSITE" id="PS00022">
    <property type="entry name" value="EGF_1"/>
    <property type="match status" value="1"/>
</dbReference>
<feature type="domain" description="EGF-like" evidence="3">
    <location>
        <begin position="119"/>
        <end position="159"/>
    </location>
</feature>
<protein>
    <recommendedName>
        <fullName evidence="3">EGF-like domain-containing protein</fullName>
    </recommendedName>
</protein>
<dbReference type="Pfam" id="PF00008">
    <property type="entry name" value="EGF"/>
    <property type="match status" value="1"/>
</dbReference>
<dbReference type="AlphaFoldDB" id="A0A8W8L776"/>
<accession>A0A8W8L776</accession>
<feature type="compositionally biased region" description="Polar residues" evidence="2">
    <location>
        <begin position="290"/>
        <end position="303"/>
    </location>
</feature>
<evidence type="ECO:0000313" key="4">
    <source>
        <dbReference type="EnsemblMetazoa" id="G27.6:cds"/>
    </source>
</evidence>
<feature type="compositionally biased region" description="Basic and acidic residues" evidence="2">
    <location>
        <begin position="560"/>
        <end position="574"/>
    </location>
</feature>
<keyword evidence="1" id="KW-1015">Disulfide bond</keyword>
<evidence type="ECO:0000313" key="5">
    <source>
        <dbReference type="Proteomes" id="UP000005408"/>
    </source>
</evidence>
<feature type="compositionally biased region" description="Polar residues" evidence="2">
    <location>
        <begin position="673"/>
        <end position="706"/>
    </location>
</feature>
<name>A0A8W8L776_MAGGI</name>
<feature type="region of interest" description="Disordered" evidence="2">
    <location>
        <begin position="539"/>
        <end position="574"/>
    </location>
</feature>
<sequence length="706" mass="76855">MYLVTGQGRGEPGPARTAFLSCELYQYEAAVERPEFCRFIWRFFFVCVGLWPPCRGLKYDNRGLFRVPCTASENNILMSPRVGITYNMDVKVFCVLFVGLFLGLCSAVSIPSDSPPACRGYCEIFSDICKNGGTCVESAPCSNSGSCICPENYSGEHCQKLKNPGETAEQKAKPKPRVKNNLLLSLFRSLAVPNYGEKYQNNETPKPITTTSSSTAATTTTSTTTSTTTITTTTTTEPTTRTTTSRKTTTWKPKESTTVTTPVTTEISSQEVTTVVSEISTTEDRLNAVSEETTTDEIPTSTELSKEVDTKQSSSDVTVGDSVLTNDALLQSSVDITTPFPTVNVDDTLPLSPSTHSITVTGGHDTVTNEKLSTEQATSERPSTNKQIDVGNPVAPYVMNQEPRKKEEAKKMEPATGELAKIARASKPQLMNEMQPLVEKNSENSDIQILLQRATKGNINEGSNSIKELDTASMSSSNEQITTPSALVTSLVEELSKTLHSKNKNSKRVDKGTQTMLSMEKATGKTVQDKDMLPAVITTSEKASPVSSSTTVQVPSSSNKDGKSDDKTDNLNKKIKNDTDTLSEKESKLYEKIIKKLTKSKILQDIIKTAMSESNPTTMVGLEKDDTQRNFDHIIPDTVNNVNQMDQHLNSKSNLVNNDDTHSASSALVKPTKTINVHPTVEGQSLPDSRTDSAQDVLSTIGSSKQ</sequence>
<dbReference type="SUPFAM" id="SSF57196">
    <property type="entry name" value="EGF/Laminin"/>
    <property type="match status" value="1"/>
</dbReference>
<feature type="compositionally biased region" description="Low complexity" evidence="2">
    <location>
        <begin position="257"/>
        <end position="266"/>
    </location>
</feature>
<evidence type="ECO:0000256" key="2">
    <source>
        <dbReference type="SAM" id="MobiDB-lite"/>
    </source>
</evidence>
<comment type="caution">
    <text evidence="1">Lacks conserved residue(s) required for the propagation of feature annotation.</text>
</comment>
<dbReference type="InterPro" id="IPR000742">
    <property type="entry name" value="EGF"/>
</dbReference>
<dbReference type="EnsemblMetazoa" id="G27.6">
    <property type="protein sequence ID" value="G27.6:cds"/>
    <property type="gene ID" value="G27"/>
</dbReference>
<reference evidence="4" key="1">
    <citation type="submission" date="2022-08" db="UniProtKB">
        <authorList>
            <consortium name="EnsemblMetazoa"/>
        </authorList>
    </citation>
    <scope>IDENTIFICATION</scope>
    <source>
        <strain evidence="4">05x7-T-G4-1.051#20</strain>
    </source>
</reference>
<evidence type="ECO:0000256" key="1">
    <source>
        <dbReference type="PROSITE-ProRule" id="PRU00076"/>
    </source>
</evidence>
<feature type="region of interest" description="Disordered" evidence="2">
    <location>
        <begin position="197"/>
        <end position="266"/>
    </location>
</feature>
<keyword evidence="1" id="KW-0245">EGF-like domain</keyword>
<feature type="region of interest" description="Disordered" evidence="2">
    <location>
        <begin position="652"/>
        <end position="706"/>
    </location>
</feature>
<proteinExistence type="predicted"/>